<accession>A0A830HFK8</accession>
<evidence type="ECO:0000256" key="9">
    <source>
        <dbReference type="ARBA" id="ARBA00022895"/>
    </source>
</evidence>
<dbReference type="Gene3D" id="1.10.132.70">
    <property type="match status" value="1"/>
</dbReference>
<comment type="similarity">
    <text evidence="1 13">Belongs to the reverse transcriptase family. Telomerase subfamily.</text>
</comment>
<protein>
    <recommendedName>
        <fullName evidence="3 13">Telomerase reverse transcriptase</fullName>
        <ecNumber evidence="2 13">2.7.7.49</ecNumber>
    </recommendedName>
    <alternativeName>
        <fullName evidence="13">Telomerase catalytic subunit</fullName>
    </alternativeName>
</protein>
<feature type="compositionally biased region" description="Low complexity" evidence="14">
    <location>
        <begin position="73"/>
        <end position="93"/>
    </location>
</feature>
<evidence type="ECO:0000256" key="1">
    <source>
        <dbReference type="ARBA" id="ARBA00008001"/>
    </source>
</evidence>
<dbReference type="GO" id="GO:0000781">
    <property type="term" value="C:chromosome, telomeric region"/>
    <property type="evidence" value="ECO:0007669"/>
    <property type="project" value="UniProtKB-SubCell"/>
</dbReference>
<dbReference type="PANTHER" id="PTHR12066">
    <property type="entry name" value="TELOMERASE REVERSE TRANSCRIPTASE"/>
    <property type="match status" value="1"/>
</dbReference>
<evidence type="ECO:0000259" key="15">
    <source>
        <dbReference type="PROSITE" id="PS50878"/>
    </source>
</evidence>
<evidence type="ECO:0000256" key="4">
    <source>
        <dbReference type="ARBA" id="ARBA00022454"/>
    </source>
</evidence>
<evidence type="ECO:0000256" key="11">
    <source>
        <dbReference type="ARBA" id="ARBA00023242"/>
    </source>
</evidence>
<feature type="region of interest" description="Disordered" evidence="14">
    <location>
        <begin position="758"/>
        <end position="782"/>
    </location>
</feature>
<comment type="caution">
    <text evidence="16">The sequence shown here is derived from an EMBL/GenBank/DDBJ whole genome shotgun (WGS) entry which is preliminary data.</text>
</comment>
<evidence type="ECO:0000256" key="6">
    <source>
        <dbReference type="ARBA" id="ARBA00022695"/>
    </source>
</evidence>
<keyword evidence="10 13" id="KW-0695">RNA-directed DNA polymerase</keyword>
<gene>
    <name evidence="16" type="ORF">PPROV_000460100</name>
</gene>
<feature type="domain" description="Reverse transcriptase" evidence="15">
    <location>
        <begin position="812"/>
        <end position="1309"/>
    </location>
</feature>
<dbReference type="InterPro" id="IPR021891">
    <property type="entry name" value="Telomerase_RBD"/>
</dbReference>
<comment type="function">
    <text evidence="13">Telomerase is a ribonucleoprotein enzyme essential for the replication of chromosome termini in most eukaryotes. It elongates telomeres. It is a reverse transcriptase that adds simple sequence repeats to chromosome ends by copying a template sequence within the RNA component of the enzyme.</text>
</comment>
<evidence type="ECO:0000256" key="3">
    <source>
        <dbReference type="ARBA" id="ARBA00016182"/>
    </source>
</evidence>
<evidence type="ECO:0000313" key="16">
    <source>
        <dbReference type="EMBL" id="GHP05854.1"/>
    </source>
</evidence>
<evidence type="ECO:0000256" key="10">
    <source>
        <dbReference type="ARBA" id="ARBA00022918"/>
    </source>
</evidence>
<comment type="catalytic activity">
    <reaction evidence="12 13">
        <text>DNA(n) + a 2'-deoxyribonucleoside 5'-triphosphate = DNA(n+1) + diphosphate</text>
        <dbReference type="Rhea" id="RHEA:22508"/>
        <dbReference type="Rhea" id="RHEA-COMP:17339"/>
        <dbReference type="Rhea" id="RHEA-COMP:17340"/>
        <dbReference type="ChEBI" id="CHEBI:33019"/>
        <dbReference type="ChEBI" id="CHEBI:61560"/>
        <dbReference type="ChEBI" id="CHEBI:173112"/>
        <dbReference type="EC" id="2.7.7.49"/>
    </reaction>
</comment>
<dbReference type="GO" id="GO:0003720">
    <property type="term" value="F:telomerase activity"/>
    <property type="evidence" value="ECO:0007669"/>
    <property type="project" value="InterPro"/>
</dbReference>
<dbReference type="PROSITE" id="PS50878">
    <property type="entry name" value="RT_POL"/>
    <property type="match status" value="1"/>
</dbReference>
<comment type="subcellular location">
    <subcellularLocation>
        <location evidence="13">Nucleus</location>
    </subcellularLocation>
    <subcellularLocation>
        <location evidence="13">Chromosome</location>
        <location evidence="13">Telomere</location>
    </subcellularLocation>
</comment>
<evidence type="ECO:0000256" key="2">
    <source>
        <dbReference type="ARBA" id="ARBA00012493"/>
    </source>
</evidence>
<evidence type="ECO:0000256" key="14">
    <source>
        <dbReference type="SAM" id="MobiDB-lite"/>
    </source>
</evidence>
<reference evidence="16" key="1">
    <citation type="submission" date="2020-10" db="EMBL/GenBank/DDBJ databases">
        <title>Unveiling of a novel bifunctional photoreceptor, Dualchrome1, isolated from a cosmopolitan green alga.</title>
        <authorList>
            <person name="Suzuki S."/>
            <person name="Kawachi M."/>
        </authorList>
    </citation>
    <scope>NUCLEOTIDE SEQUENCE</scope>
    <source>
        <strain evidence="16">NIES 2893</strain>
    </source>
</reference>
<feature type="compositionally biased region" description="Polar residues" evidence="14">
    <location>
        <begin position="758"/>
        <end position="780"/>
    </location>
</feature>
<dbReference type="OrthoDB" id="289721at2759"/>
<dbReference type="PANTHER" id="PTHR12066:SF0">
    <property type="entry name" value="TELOMERASE REVERSE TRANSCRIPTASE"/>
    <property type="match status" value="1"/>
</dbReference>
<keyword evidence="7 13" id="KW-0479">Metal-binding</keyword>
<dbReference type="GO" id="GO:0070034">
    <property type="term" value="F:telomerase RNA binding"/>
    <property type="evidence" value="ECO:0007669"/>
    <property type="project" value="TreeGrafter"/>
</dbReference>
<keyword evidence="5 13" id="KW-0808">Transferase</keyword>
<evidence type="ECO:0000256" key="12">
    <source>
        <dbReference type="ARBA" id="ARBA00048173"/>
    </source>
</evidence>
<feature type="region of interest" description="Disordered" evidence="14">
    <location>
        <begin position="288"/>
        <end position="377"/>
    </location>
</feature>
<evidence type="ECO:0000313" key="17">
    <source>
        <dbReference type="Proteomes" id="UP000660262"/>
    </source>
</evidence>
<dbReference type="GO" id="GO:0000333">
    <property type="term" value="C:telomerase catalytic core complex"/>
    <property type="evidence" value="ECO:0007669"/>
    <property type="project" value="TreeGrafter"/>
</dbReference>
<evidence type="ECO:0000256" key="8">
    <source>
        <dbReference type="ARBA" id="ARBA00022842"/>
    </source>
</evidence>
<dbReference type="GO" id="GO:0046872">
    <property type="term" value="F:metal ion binding"/>
    <property type="evidence" value="ECO:0007669"/>
    <property type="project" value="UniProtKB-KW"/>
</dbReference>
<proteinExistence type="inferred from homology"/>
<evidence type="ECO:0000256" key="13">
    <source>
        <dbReference type="RuleBase" id="RU365061"/>
    </source>
</evidence>
<feature type="compositionally biased region" description="Basic residues" evidence="14">
    <location>
        <begin position="353"/>
        <end position="368"/>
    </location>
</feature>
<keyword evidence="4 13" id="KW-0158">Chromosome</keyword>
<dbReference type="EC" id="2.7.7.49" evidence="2 13"/>
<feature type="region of interest" description="Disordered" evidence="14">
    <location>
        <begin position="501"/>
        <end position="521"/>
    </location>
</feature>
<keyword evidence="8 13" id="KW-0460">Magnesium</keyword>
<organism evidence="16 17">
    <name type="scientific">Pycnococcus provasolii</name>
    <dbReference type="NCBI Taxonomy" id="41880"/>
    <lineage>
        <taxon>Eukaryota</taxon>
        <taxon>Viridiplantae</taxon>
        <taxon>Chlorophyta</taxon>
        <taxon>Pseudoscourfieldiophyceae</taxon>
        <taxon>Pseudoscourfieldiales</taxon>
        <taxon>Pycnococcaceae</taxon>
        <taxon>Pycnococcus</taxon>
    </lineage>
</organism>
<feature type="region of interest" description="Disordered" evidence="14">
    <location>
        <begin position="65"/>
        <end position="125"/>
    </location>
</feature>
<dbReference type="InterPro" id="IPR000477">
    <property type="entry name" value="RT_dom"/>
</dbReference>
<dbReference type="EMBL" id="BNJQ01000011">
    <property type="protein sequence ID" value="GHP05854.1"/>
    <property type="molecule type" value="Genomic_DNA"/>
</dbReference>
<keyword evidence="9 13" id="KW-0779">Telomere</keyword>
<feature type="compositionally biased region" description="Polar residues" evidence="14">
    <location>
        <begin position="501"/>
        <end position="518"/>
    </location>
</feature>
<evidence type="ECO:0000256" key="5">
    <source>
        <dbReference type="ARBA" id="ARBA00022679"/>
    </source>
</evidence>
<dbReference type="CDD" id="cd01648">
    <property type="entry name" value="TERT"/>
    <property type="match status" value="1"/>
</dbReference>
<feature type="region of interest" description="Disordered" evidence="14">
    <location>
        <begin position="965"/>
        <end position="1017"/>
    </location>
</feature>
<evidence type="ECO:0000256" key="7">
    <source>
        <dbReference type="ARBA" id="ARBA00022723"/>
    </source>
</evidence>
<keyword evidence="6 13" id="KW-0548">Nucleotidyltransferase</keyword>
<keyword evidence="17" id="KW-1185">Reference proteome</keyword>
<keyword evidence="11 13" id="KW-0539">Nucleus</keyword>
<dbReference type="GO" id="GO:0042162">
    <property type="term" value="F:telomeric DNA binding"/>
    <property type="evidence" value="ECO:0007669"/>
    <property type="project" value="TreeGrafter"/>
</dbReference>
<dbReference type="Proteomes" id="UP000660262">
    <property type="component" value="Unassembled WGS sequence"/>
</dbReference>
<dbReference type="SMART" id="SM00975">
    <property type="entry name" value="Telomerase_RBD"/>
    <property type="match status" value="1"/>
</dbReference>
<dbReference type="InterPro" id="IPR003545">
    <property type="entry name" value="Telomerase_RT"/>
</dbReference>
<dbReference type="GO" id="GO:0007004">
    <property type="term" value="P:telomere maintenance via telomerase"/>
    <property type="evidence" value="ECO:0007669"/>
    <property type="project" value="TreeGrafter"/>
</dbReference>
<feature type="compositionally biased region" description="Basic residues" evidence="14">
    <location>
        <begin position="297"/>
        <end position="312"/>
    </location>
</feature>
<name>A0A830HFK8_9CHLO</name>
<dbReference type="Pfam" id="PF12009">
    <property type="entry name" value="Telomerase_RBD"/>
    <property type="match status" value="1"/>
</dbReference>
<feature type="compositionally biased region" description="Polar residues" evidence="14">
    <location>
        <begin position="967"/>
        <end position="976"/>
    </location>
</feature>
<dbReference type="Gene3D" id="3.30.70.2630">
    <property type="match status" value="1"/>
</dbReference>
<sequence length="1501" mass="165892">MSPPPAPPRCSSVYPCPPVSLVRAYGGCDDSQVISLLDAVMLLLSHAAPLTLVGVGGNGAVGAGAAAGGGGAASTSTSTSTKSKAGSKAGSKALRLSQIMRRTSSGSSGNGGGDDDASPNDEQPTTISADRFERFMKDSYVAHDVPFGDPRASMKHVAITTTVPMSSSEKGDASRWHDVIDAAVREVYNRKNSFRNILTQGQKGTSAYDSACGAGGVKRNTSVHWLATDECWIELHRRVGDDVVAALLTKCAVFTPAATGDDHKGVGVLVQLTGQSIGERWNTMRLDQKRNALAAKTTKRRRRSASNVRKRKDRNDDDNAKQIHAQPSTKRRRAHDHDTPHSRRAVSVPHVMARPKQKKEQKWKKGCGKSHAEPSVAGFGRNANVQRYMRHFSSKPGFPSAHVLNRFPATPHGGSCLLDHIVQLHASQANHTSRTGTSVALVALNKSQKARLRRSYRGLPAMLCTLLRNHAKLKLENAYGKLLTHHCPSMAKDAIECSPSQETSTLALTPTPNQGGTQDHSHAFSPTPSMSVPTVTPTPHWAGVGVTTERREALRDEIRKLLASTTSHASVTAFVDSVLRRLLPREILGTSYNFRILRGTIRRAVALRRFESLPLHSCLKKLKLSHIAWLRYIAPRGAKPRDTTPAFKAAQHRRISAVLHWIMADLVSRLLYGHFYMTETQATSHRLLFYRKPVWARLQALFSEAIRRYGGAPDIEDVFPNDVPSDEAVAAYGKASAMAIEAASQAKELTPVASLASAETTPTVRSRSTHVNTPTTSNKSSAKKKLFANLPLDKSARRARHPRMYLRIPANRAMSMLSDGQSVGTAKIRLLPKRGTLRIISNLRSCSRAAFRCTDPKGKHNSLHLRKSNALRRKAGDNKQKQNENWIYANWNKKSVNFKLRDLHAVLQYEAFERHADRPGRHPLLGATVLTRRATHRKVAAYLAQMRNGVDAAANATKVGAADAVPSLSTHQVDGSDQTRETSDGEDDIMITPLYPPAPTATTPDMDPSPGPKSEAGTKSFIISVDFKNAFDSIPHETLVQHVIENPSVIASSEYCCVNYKRVESLADNLRVSSRTGSVPSDVALGHPADVDMESTRRAGLGFGHIIHSVGSAVDAHHREDGILEDDRLHRRALRRRSVYIDDGKPKEVTRQNLIKLLKRHVTGNLLCLGKRWFLQSRGIPQGSSISTLLCCLYYGHMENEILPDGMEMQHDEQVADVVTPTAGASTSDSVKPTSLMLRMVDDTLFMSVSRAEAEAHLKLLSNGSLKETWNCTINHAKTKLNFDFESLPRNEVVDGRGFCFVPWCGLLFRSDTLEVQADYSRWARNLDSSLTVNYAKPGFGLVRRLKQYIEPRMLHILFDPHVNSAETLRLNTFQLYLYCALKVLAYTDWLGSAHTAAFLFRVLVPFMSSMVLRTIRIRYGVDLSYVENQYLCLKAVRRVVVLRQARRRLARKKADHLATLLRHIDRTMQAKSFAKFKSQKEKTRLSDITSGRRSTFVYDM</sequence>